<dbReference type="Gene3D" id="3.20.20.70">
    <property type="entry name" value="Aldolase class I"/>
    <property type="match status" value="1"/>
</dbReference>
<evidence type="ECO:0000259" key="5">
    <source>
        <dbReference type="Pfam" id="PF00724"/>
    </source>
</evidence>
<comment type="caution">
    <text evidence="6">The sequence shown here is derived from an EMBL/GenBank/DDBJ whole genome shotgun (WGS) entry which is preliminary data.</text>
</comment>
<dbReference type="InterPro" id="IPR051799">
    <property type="entry name" value="NADH_flavin_oxidoreductase"/>
</dbReference>
<evidence type="ECO:0000256" key="1">
    <source>
        <dbReference type="ARBA" id="ARBA00005979"/>
    </source>
</evidence>
<dbReference type="EMBL" id="JAJHUN010000008">
    <property type="protein sequence ID" value="KAJ4154033.1"/>
    <property type="molecule type" value="Genomic_DNA"/>
</dbReference>
<gene>
    <name evidence="6" type="ORF">LMH87_010497</name>
</gene>
<organism evidence="6 7">
    <name type="scientific">Akanthomyces muscarius</name>
    <name type="common">Entomopathogenic fungus</name>
    <name type="synonym">Lecanicillium muscarium</name>
    <dbReference type="NCBI Taxonomy" id="2231603"/>
    <lineage>
        <taxon>Eukaryota</taxon>
        <taxon>Fungi</taxon>
        <taxon>Dikarya</taxon>
        <taxon>Ascomycota</taxon>
        <taxon>Pezizomycotina</taxon>
        <taxon>Sordariomycetes</taxon>
        <taxon>Hypocreomycetidae</taxon>
        <taxon>Hypocreales</taxon>
        <taxon>Cordycipitaceae</taxon>
        <taxon>Akanthomyces</taxon>
    </lineage>
</organism>
<keyword evidence="4" id="KW-0560">Oxidoreductase</keyword>
<dbReference type="GO" id="GO:0010181">
    <property type="term" value="F:FMN binding"/>
    <property type="evidence" value="ECO:0007669"/>
    <property type="project" value="InterPro"/>
</dbReference>
<dbReference type="SUPFAM" id="SSF51395">
    <property type="entry name" value="FMN-linked oxidoreductases"/>
    <property type="match status" value="1"/>
</dbReference>
<evidence type="ECO:0000256" key="3">
    <source>
        <dbReference type="ARBA" id="ARBA00022643"/>
    </source>
</evidence>
<dbReference type="PANTHER" id="PTHR43656">
    <property type="entry name" value="BINDING OXIDOREDUCTASE, PUTATIVE (AFU_ORTHOLOGUE AFUA_2G08260)-RELATED"/>
    <property type="match status" value="1"/>
</dbReference>
<keyword evidence="3" id="KW-0288">FMN</keyword>
<evidence type="ECO:0000256" key="4">
    <source>
        <dbReference type="ARBA" id="ARBA00023002"/>
    </source>
</evidence>
<proteinExistence type="inferred from homology"/>
<evidence type="ECO:0000313" key="6">
    <source>
        <dbReference type="EMBL" id="KAJ4154033.1"/>
    </source>
</evidence>
<dbReference type="Proteomes" id="UP001144673">
    <property type="component" value="Chromosome 5"/>
</dbReference>
<protein>
    <recommendedName>
        <fullName evidence="5">NADH:flavin oxidoreductase/NADH oxidase N-terminal domain-containing protein</fullName>
    </recommendedName>
</protein>
<accession>A0A9W8UM22</accession>
<dbReference type="PANTHER" id="PTHR43656:SF2">
    <property type="entry name" value="BINDING OXIDOREDUCTASE, PUTATIVE (AFU_ORTHOLOGUE AFUA_2G08260)-RELATED"/>
    <property type="match status" value="1"/>
</dbReference>
<dbReference type="Pfam" id="PF00724">
    <property type="entry name" value="Oxidored_FMN"/>
    <property type="match status" value="1"/>
</dbReference>
<sequence length="408" mass="44448">MTLKNCHASTPLKLPCGLMLKNRLVKTAMSESMAINFQPTQQHSKMYSKWASGGWAMLITGNIMVDVNHLGSMRDVAVSGAETSIIRNWGVWGEAAQTYDCCVIAQLNHPGRQSPIGAGNRRLFSKTLAPSAIAMNLGNSCLAGLAGAVVFGTPKEMTQQDIEAVISQFANAARLASLAGLQGVEIHMGHGFLLSQFASQASNTRQDVFGGSATQRVELTLRIIRAVRDLVPRSFCVGVKMNAADYMESDAAVDMLEQVRVLQKEQVDYLNLSGGSFENPQMMSNDQSLAGRPMKTARTQAREGFFIEASKRIRAEFPDLVIILTGGFRSRPGIQAALESGACDLVGIGRPAIKYPHLPKDIVFNSHLPDDEARFDIDLVNRTWLASYIPPVGAGVETKYWATKMRNI</sequence>
<keyword evidence="7" id="KW-1185">Reference proteome</keyword>
<dbReference type="InterPro" id="IPR013785">
    <property type="entry name" value="Aldolase_TIM"/>
</dbReference>
<feature type="domain" description="NADH:flavin oxidoreductase/NADH oxidase N-terminal" evidence="5">
    <location>
        <begin position="11"/>
        <end position="362"/>
    </location>
</feature>
<dbReference type="GO" id="GO:0016491">
    <property type="term" value="F:oxidoreductase activity"/>
    <property type="evidence" value="ECO:0007669"/>
    <property type="project" value="UniProtKB-KW"/>
</dbReference>
<dbReference type="KEGG" id="amus:LMH87_010497"/>
<comment type="similarity">
    <text evidence="1">Belongs to the NADH:flavin oxidoreductase/NADH oxidase family.</text>
</comment>
<evidence type="ECO:0000313" key="7">
    <source>
        <dbReference type="Proteomes" id="UP001144673"/>
    </source>
</evidence>
<dbReference type="RefSeq" id="XP_056054691.1">
    <property type="nucleotide sequence ID" value="XM_056197665.1"/>
</dbReference>
<keyword evidence="2" id="KW-0285">Flavoprotein</keyword>
<evidence type="ECO:0000256" key="2">
    <source>
        <dbReference type="ARBA" id="ARBA00022630"/>
    </source>
</evidence>
<name>A0A9W8UM22_AKAMU</name>
<dbReference type="InterPro" id="IPR001155">
    <property type="entry name" value="OxRdtase_FMN_N"/>
</dbReference>
<dbReference type="AlphaFoldDB" id="A0A9W8UM22"/>
<reference evidence="6" key="1">
    <citation type="journal article" date="2023" name="Access Microbiol">
        <title>De-novo genome assembly for Akanthomyces muscarius, a biocontrol agent of insect agricultural pests.</title>
        <authorList>
            <person name="Erdos Z."/>
            <person name="Studholme D.J."/>
            <person name="Raymond B."/>
            <person name="Sharma M."/>
        </authorList>
    </citation>
    <scope>NUCLEOTIDE SEQUENCE</scope>
    <source>
        <strain evidence="6">Ve6</strain>
    </source>
</reference>
<dbReference type="GeneID" id="80897656"/>